<keyword evidence="7 8" id="KW-0066">ATP synthesis</keyword>
<dbReference type="PANTHER" id="PTHR13822">
    <property type="entry name" value="ATP SYNTHASE DELTA/EPSILON CHAIN"/>
    <property type="match status" value="1"/>
</dbReference>
<evidence type="ECO:0000256" key="1">
    <source>
        <dbReference type="ARBA" id="ARBA00004202"/>
    </source>
</evidence>
<dbReference type="RefSeq" id="WP_143419784.1">
    <property type="nucleotide sequence ID" value="NZ_VJXR01000083.1"/>
</dbReference>
<dbReference type="InterPro" id="IPR001469">
    <property type="entry name" value="ATP_synth_F1_dsu/esu"/>
</dbReference>
<comment type="subunit">
    <text evidence="8">F-type ATPases have 2 components, CF(1) - the catalytic core - and CF(0) - the membrane proton channel. CF(1) has five subunits: alpha(3), beta(3), gamma(1), delta(1), epsilon(1). CF(0) has three main subunits: a, b and c.</text>
</comment>
<protein>
    <recommendedName>
        <fullName evidence="8">ATP synthase epsilon chain</fullName>
    </recommendedName>
    <alternativeName>
        <fullName evidence="8">ATP synthase F1 sector epsilon subunit</fullName>
    </alternativeName>
    <alternativeName>
        <fullName evidence="8">F-ATPase epsilon subunit</fullName>
    </alternativeName>
</protein>
<keyword evidence="5 8" id="KW-0472">Membrane</keyword>
<evidence type="ECO:0000256" key="7">
    <source>
        <dbReference type="ARBA" id="ARBA00023310"/>
    </source>
</evidence>
<evidence type="ECO:0000256" key="6">
    <source>
        <dbReference type="ARBA" id="ARBA00023196"/>
    </source>
</evidence>
<dbReference type="EMBL" id="VJXR01000083">
    <property type="protein sequence ID" value="TRW43407.1"/>
    <property type="molecule type" value="Genomic_DNA"/>
</dbReference>
<dbReference type="PANTHER" id="PTHR13822:SF10">
    <property type="entry name" value="ATP SYNTHASE EPSILON CHAIN, CHLOROPLASTIC"/>
    <property type="match status" value="1"/>
</dbReference>
<evidence type="ECO:0000259" key="9">
    <source>
        <dbReference type="Pfam" id="PF02823"/>
    </source>
</evidence>
<evidence type="ECO:0000256" key="3">
    <source>
        <dbReference type="ARBA" id="ARBA00022448"/>
    </source>
</evidence>
<comment type="similarity">
    <text evidence="2 8">Belongs to the ATPase epsilon chain family.</text>
</comment>
<evidence type="ECO:0000256" key="5">
    <source>
        <dbReference type="ARBA" id="ARBA00023136"/>
    </source>
</evidence>
<keyword evidence="3 8" id="KW-0813">Transport</keyword>
<evidence type="ECO:0000313" key="11">
    <source>
        <dbReference type="Proteomes" id="UP000318693"/>
    </source>
</evidence>
<evidence type="ECO:0000256" key="4">
    <source>
        <dbReference type="ARBA" id="ARBA00023065"/>
    </source>
</evidence>
<evidence type="ECO:0000256" key="8">
    <source>
        <dbReference type="HAMAP-Rule" id="MF_00530"/>
    </source>
</evidence>
<dbReference type="SUPFAM" id="SSF51344">
    <property type="entry name" value="Epsilon subunit of F1F0-ATP synthase N-terminal domain"/>
    <property type="match status" value="1"/>
</dbReference>
<dbReference type="Gene3D" id="2.60.15.10">
    <property type="entry name" value="F0F1 ATP synthase delta/epsilon subunit, N-terminal"/>
    <property type="match status" value="1"/>
</dbReference>
<dbReference type="HAMAP" id="MF_00530">
    <property type="entry name" value="ATP_synth_epsil_bac"/>
    <property type="match status" value="1"/>
</dbReference>
<dbReference type="CDD" id="cd12152">
    <property type="entry name" value="F1-ATPase_delta"/>
    <property type="match status" value="1"/>
</dbReference>
<accession>A0A552WKY0</accession>
<proteinExistence type="inferred from homology"/>
<evidence type="ECO:0000313" key="10">
    <source>
        <dbReference type="EMBL" id="TRW43407.1"/>
    </source>
</evidence>
<dbReference type="InterPro" id="IPR020546">
    <property type="entry name" value="ATP_synth_F1_dsu/esu_N"/>
</dbReference>
<dbReference type="Pfam" id="PF02823">
    <property type="entry name" value="ATP-synt_DE_N"/>
    <property type="match status" value="1"/>
</dbReference>
<dbReference type="GO" id="GO:0005524">
    <property type="term" value="F:ATP binding"/>
    <property type="evidence" value="ECO:0007669"/>
    <property type="project" value="UniProtKB-UniRule"/>
</dbReference>
<keyword evidence="8" id="KW-1003">Cell membrane</keyword>
<organism evidence="10 11">
    <name type="scientific">Georgenia yuyongxinii</name>
    <dbReference type="NCBI Taxonomy" id="2589797"/>
    <lineage>
        <taxon>Bacteria</taxon>
        <taxon>Bacillati</taxon>
        <taxon>Actinomycetota</taxon>
        <taxon>Actinomycetes</taxon>
        <taxon>Micrococcales</taxon>
        <taxon>Bogoriellaceae</taxon>
        <taxon>Georgenia</taxon>
    </lineage>
</organism>
<evidence type="ECO:0000256" key="2">
    <source>
        <dbReference type="ARBA" id="ARBA00005712"/>
    </source>
</evidence>
<sequence length="93" mass="9582">MTMKVDVVSTERALWHGEASSVVVPAAGGDLGILTGREPVLAVLRPGTVRITPTSGAPVTIDVADGFVSVDQDVVTVVLESGNEPAALSRDEK</sequence>
<name>A0A552WKY0_9MICO</name>
<comment type="subcellular location">
    <subcellularLocation>
        <location evidence="1 8">Cell membrane</location>
        <topology evidence="1 8">Peripheral membrane protein</topology>
    </subcellularLocation>
</comment>
<keyword evidence="6 8" id="KW-0139">CF(1)</keyword>
<reference evidence="10 11" key="1">
    <citation type="submission" date="2019-07" db="EMBL/GenBank/DDBJ databases">
        <title>Georgenia wutianyii sp. nov. and Georgenia *** sp. nov. isolated from plateau pika (Ochotona curzoniae) in the Qinghai-Tibet plateau of China.</title>
        <authorList>
            <person name="Tian Z."/>
        </authorList>
    </citation>
    <scope>NUCLEOTIDE SEQUENCE [LARGE SCALE GENOMIC DNA]</scope>
    <source>
        <strain evidence="10 11">Z446</strain>
    </source>
</reference>
<dbReference type="NCBIfam" id="NF009977">
    <property type="entry name" value="PRK13442.1"/>
    <property type="match status" value="1"/>
</dbReference>
<keyword evidence="11" id="KW-1185">Reference proteome</keyword>
<dbReference type="InterPro" id="IPR036771">
    <property type="entry name" value="ATPsynth_dsu/esu_N"/>
</dbReference>
<dbReference type="GO" id="GO:0005886">
    <property type="term" value="C:plasma membrane"/>
    <property type="evidence" value="ECO:0007669"/>
    <property type="project" value="UniProtKB-SubCell"/>
</dbReference>
<dbReference type="Proteomes" id="UP000318693">
    <property type="component" value="Unassembled WGS sequence"/>
</dbReference>
<dbReference type="GO" id="GO:0046933">
    <property type="term" value="F:proton-transporting ATP synthase activity, rotational mechanism"/>
    <property type="evidence" value="ECO:0007669"/>
    <property type="project" value="UniProtKB-UniRule"/>
</dbReference>
<gene>
    <name evidence="8" type="primary">atpC</name>
    <name evidence="10" type="ORF">FJ693_17720</name>
</gene>
<comment type="caution">
    <text evidence="10">The sequence shown here is derived from an EMBL/GenBank/DDBJ whole genome shotgun (WGS) entry which is preliminary data.</text>
</comment>
<keyword evidence="4 8" id="KW-0406">Ion transport</keyword>
<keyword evidence="8" id="KW-0375">Hydrogen ion transport</keyword>
<feature type="domain" description="ATP synthase F1 complex delta/epsilon subunit N-terminal" evidence="9">
    <location>
        <begin position="3"/>
        <end position="80"/>
    </location>
</feature>
<comment type="function">
    <text evidence="8">Produces ATP from ADP in the presence of a proton gradient across the membrane.</text>
</comment>
<dbReference type="AlphaFoldDB" id="A0A552WKY0"/>
<dbReference type="GO" id="GO:0045259">
    <property type="term" value="C:proton-transporting ATP synthase complex"/>
    <property type="evidence" value="ECO:0007669"/>
    <property type="project" value="UniProtKB-KW"/>
</dbReference>